<evidence type="ECO:0000313" key="3">
    <source>
        <dbReference type="Proteomes" id="UP001497516"/>
    </source>
</evidence>
<organism evidence="2 3">
    <name type="scientific">Linum trigynum</name>
    <dbReference type="NCBI Taxonomy" id="586398"/>
    <lineage>
        <taxon>Eukaryota</taxon>
        <taxon>Viridiplantae</taxon>
        <taxon>Streptophyta</taxon>
        <taxon>Embryophyta</taxon>
        <taxon>Tracheophyta</taxon>
        <taxon>Spermatophyta</taxon>
        <taxon>Magnoliopsida</taxon>
        <taxon>eudicotyledons</taxon>
        <taxon>Gunneridae</taxon>
        <taxon>Pentapetalae</taxon>
        <taxon>rosids</taxon>
        <taxon>fabids</taxon>
        <taxon>Malpighiales</taxon>
        <taxon>Linaceae</taxon>
        <taxon>Linum</taxon>
    </lineage>
</organism>
<feature type="region of interest" description="Disordered" evidence="1">
    <location>
        <begin position="1"/>
        <end position="64"/>
    </location>
</feature>
<keyword evidence="3" id="KW-1185">Reference proteome</keyword>
<dbReference type="EMBL" id="OZ034816">
    <property type="protein sequence ID" value="CAL1376355.1"/>
    <property type="molecule type" value="Genomic_DNA"/>
</dbReference>
<reference evidence="2 3" key="1">
    <citation type="submission" date="2024-04" db="EMBL/GenBank/DDBJ databases">
        <authorList>
            <person name="Fracassetti M."/>
        </authorList>
    </citation>
    <scope>NUCLEOTIDE SEQUENCE [LARGE SCALE GENOMIC DNA]</scope>
</reference>
<proteinExistence type="predicted"/>
<gene>
    <name evidence="2" type="ORF">LTRI10_LOCUS18091</name>
</gene>
<evidence type="ECO:0000256" key="1">
    <source>
        <dbReference type="SAM" id="MobiDB-lite"/>
    </source>
</evidence>
<dbReference type="Proteomes" id="UP001497516">
    <property type="component" value="Chromosome 3"/>
</dbReference>
<sequence>MVVDAVPLRQIPPEQSNDDGMCHLPRESLIQSRRAREKSLGDGGIEAEKQAQPPKAEVGKRRGKSLLRNREGWKKFQVLPLGNRLKQHRKRRVQCLKFGADLLKAMRA</sequence>
<evidence type="ECO:0000313" key="2">
    <source>
        <dbReference type="EMBL" id="CAL1376355.1"/>
    </source>
</evidence>
<dbReference type="AlphaFoldDB" id="A0AAV2DSA5"/>
<protein>
    <submittedName>
        <fullName evidence="2">Uncharacterized protein</fullName>
    </submittedName>
</protein>
<accession>A0AAV2DSA5</accession>
<name>A0AAV2DSA5_9ROSI</name>